<protein>
    <submittedName>
        <fullName evidence="1">Uncharacterized protein</fullName>
    </submittedName>
</protein>
<dbReference type="AlphaFoldDB" id="A0A0F9D9Y2"/>
<organism evidence="1">
    <name type="scientific">marine sediment metagenome</name>
    <dbReference type="NCBI Taxonomy" id="412755"/>
    <lineage>
        <taxon>unclassified sequences</taxon>
        <taxon>metagenomes</taxon>
        <taxon>ecological metagenomes</taxon>
    </lineage>
</organism>
<feature type="non-terminal residue" evidence="1">
    <location>
        <position position="1"/>
    </location>
</feature>
<gene>
    <name evidence="1" type="ORF">LCGC14_2514240</name>
</gene>
<name>A0A0F9D9Y2_9ZZZZ</name>
<dbReference type="EMBL" id="LAZR01040400">
    <property type="protein sequence ID" value="KKL14581.1"/>
    <property type="molecule type" value="Genomic_DNA"/>
</dbReference>
<proteinExistence type="predicted"/>
<evidence type="ECO:0000313" key="1">
    <source>
        <dbReference type="EMBL" id="KKL14581.1"/>
    </source>
</evidence>
<sequence>NVYDPEERTWTKKSLIREELIGRKIRMEKIEKGYFLKLVKELKEKNIDPEAMYDIISSRELRNKARNSTILLAFYGVEITEYNRVMDQPYIRDWKIRDSCDNLILEKISREKVNQIKFNRIIRSIRFNLKELEKIYA</sequence>
<reference evidence="1" key="1">
    <citation type="journal article" date="2015" name="Nature">
        <title>Complex archaea that bridge the gap between prokaryotes and eukaryotes.</title>
        <authorList>
            <person name="Spang A."/>
            <person name="Saw J.H."/>
            <person name="Jorgensen S.L."/>
            <person name="Zaremba-Niedzwiedzka K."/>
            <person name="Martijn J."/>
            <person name="Lind A.E."/>
            <person name="van Eijk R."/>
            <person name="Schleper C."/>
            <person name="Guy L."/>
            <person name="Ettema T.J."/>
        </authorList>
    </citation>
    <scope>NUCLEOTIDE SEQUENCE</scope>
</reference>
<accession>A0A0F9D9Y2</accession>
<comment type="caution">
    <text evidence="1">The sequence shown here is derived from an EMBL/GenBank/DDBJ whole genome shotgun (WGS) entry which is preliminary data.</text>
</comment>